<dbReference type="VEuPathDB" id="FungiDB:BTJ68_05216"/>
<protein>
    <submittedName>
        <fullName evidence="1">Uncharacterized protein</fullName>
    </submittedName>
</protein>
<evidence type="ECO:0000313" key="1">
    <source>
        <dbReference type="EMBL" id="OTA33582.1"/>
    </source>
</evidence>
<dbReference type="Proteomes" id="UP000194280">
    <property type="component" value="Unassembled WGS sequence"/>
</dbReference>
<keyword evidence="2" id="KW-1185">Reference proteome</keyword>
<dbReference type="AlphaFoldDB" id="A0A1Z5TC37"/>
<organism evidence="1 2">
    <name type="scientific">Hortaea werneckii EXF-2000</name>
    <dbReference type="NCBI Taxonomy" id="1157616"/>
    <lineage>
        <taxon>Eukaryota</taxon>
        <taxon>Fungi</taxon>
        <taxon>Dikarya</taxon>
        <taxon>Ascomycota</taxon>
        <taxon>Pezizomycotina</taxon>
        <taxon>Dothideomycetes</taxon>
        <taxon>Dothideomycetidae</taxon>
        <taxon>Mycosphaerellales</taxon>
        <taxon>Teratosphaeriaceae</taxon>
        <taxon>Hortaea</taxon>
    </lineage>
</organism>
<accession>A0A1Z5TC37</accession>
<gene>
    <name evidence="1" type="ORF">BTJ68_05216</name>
</gene>
<reference evidence="1 2" key="1">
    <citation type="submission" date="2017-01" db="EMBL/GenBank/DDBJ databases">
        <title>The recent genome duplication of the halophilic yeast Hortaea werneckii: insights from long-read sequencing.</title>
        <authorList>
            <person name="Sinha S."/>
            <person name="Flibotte S."/>
            <person name="Neira M."/>
            <person name="Lenassi M."/>
            <person name="Gostincar C."/>
            <person name="Stajich J.E."/>
            <person name="Nislow C.E."/>
        </authorList>
    </citation>
    <scope>NUCLEOTIDE SEQUENCE [LARGE SCALE GENOMIC DNA]</scope>
    <source>
        <strain evidence="1 2">EXF-2000</strain>
    </source>
</reference>
<sequence length="121" mass="13949">MAKAYDECKQDSGPGVTKRCLENLETHLKLQGASSPFARVCAKLSEVLRPAAQATSGRLAQKTQDIMSELYSQFDDMVDKKIDDKAEDELRRRFRAFLEEEEPRFEEMKADLQKVKKKYDK</sequence>
<name>A0A1Z5TC37_HORWE</name>
<dbReference type="EMBL" id="MUNK01000073">
    <property type="protein sequence ID" value="OTA33582.1"/>
    <property type="molecule type" value="Genomic_DNA"/>
</dbReference>
<dbReference type="InParanoid" id="A0A1Z5TC37"/>
<comment type="caution">
    <text evidence="1">The sequence shown here is derived from an EMBL/GenBank/DDBJ whole genome shotgun (WGS) entry which is preliminary data.</text>
</comment>
<proteinExistence type="predicted"/>
<evidence type="ECO:0000313" key="2">
    <source>
        <dbReference type="Proteomes" id="UP000194280"/>
    </source>
</evidence>